<reference evidence="1" key="1">
    <citation type="submission" date="2020-09" db="EMBL/GenBank/DDBJ databases">
        <title>Pseudomonas syringae pv. eriobotryae genome sequence causing loquat canker disease.</title>
        <authorList>
            <person name="Fukuda S."/>
            <person name="Tashiro H."/>
            <person name="Nagano Y."/>
        </authorList>
    </citation>
    <scope>NUCLEOTIDE SEQUENCE</scope>
    <source>
        <strain evidence="1">AM001</strain>
    </source>
</reference>
<name>A0A9P3AFI5_PSEA0</name>
<dbReference type="Proteomes" id="UP000630864">
    <property type="component" value="Unassembled WGS sequence"/>
</dbReference>
<dbReference type="AlphaFoldDB" id="A0A9P3AFI5"/>
<organism evidence="1 2">
    <name type="scientific">Pseudomonas amygdali pv. eriobotryae</name>
    <dbReference type="NCBI Taxonomy" id="129137"/>
    <lineage>
        <taxon>Bacteria</taxon>
        <taxon>Pseudomonadati</taxon>
        <taxon>Pseudomonadota</taxon>
        <taxon>Gammaproteobacteria</taxon>
        <taxon>Pseudomonadales</taxon>
        <taxon>Pseudomonadaceae</taxon>
        <taxon>Pseudomonas</taxon>
        <taxon>Pseudomonas amygdali</taxon>
    </lineage>
</organism>
<sequence length="148" mass="17074">MFKLFRKKNAIDSYSLHSVSEEWTVKAKRQGLSINMQLALLDERHKQLHCFEDAYVRGYLFGFTNASFQYMDALIDSDELLMAIQYLAHSEIEPKLDKHYVVKSASMMDSPLFNKGQMCGGNDYFKFMNREIIAPLGLASYLRGDVII</sequence>
<evidence type="ECO:0000313" key="2">
    <source>
        <dbReference type="Proteomes" id="UP000630864"/>
    </source>
</evidence>
<protein>
    <submittedName>
        <fullName evidence="1">Uncharacterized protein</fullName>
    </submittedName>
</protein>
<dbReference type="RefSeq" id="WP_189658879.1">
    <property type="nucleotide sequence ID" value="NZ_BMZW01000018.1"/>
</dbReference>
<gene>
    <name evidence="1" type="ORF">PSE10A_32620</name>
</gene>
<comment type="caution">
    <text evidence="1">The sequence shown here is derived from an EMBL/GenBank/DDBJ whole genome shotgun (WGS) entry which is preliminary data.</text>
</comment>
<proteinExistence type="predicted"/>
<evidence type="ECO:0000313" key="1">
    <source>
        <dbReference type="EMBL" id="GFZ60751.1"/>
    </source>
</evidence>
<dbReference type="EMBL" id="BMZW01000018">
    <property type="protein sequence ID" value="GFZ60751.1"/>
    <property type="molecule type" value="Genomic_DNA"/>
</dbReference>
<accession>A0A9P3AFI5</accession>